<proteinExistence type="predicted"/>
<dbReference type="AlphaFoldDB" id="A0A6N2AF15"/>
<feature type="region of interest" description="Disordered" evidence="1">
    <location>
        <begin position="1"/>
        <end position="44"/>
    </location>
</feature>
<accession>A0A6N2AF15</accession>
<comment type="caution">
    <text evidence="2">The sequence shown here is derived from an EMBL/GenBank/DDBJ whole genome shotgun (WGS) entry which is preliminary data.</text>
</comment>
<organism evidence="2">
    <name type="scientific">Solanum chilense</name>
    <name type="common">Tomato</name>
    <name type="synonym">Lycopersicon chilense</name>
    <dbReference type="NCBI Taxonomy" id="4083"/>
    <lineage>
        <taxon>Eukaryota</taxon>
        <taxon>Viridiplantae</taxon>
        <taxon>Streptophyta</taxon>
        <taxon>Embryophyta</taxon>
        <taxon>Tracheophyta</taxon>
        <taxon>Spermatophyta</taxon>
        <taxon>Magnoliopsida</taxon>
        <taxon>eudicotyledons</taxon>
        <taxon>Gunneridae</taxon>
        <taxon>Pentapetalae</taxon>
        <taxon>asterids</taxon>
        <taxon>lamiids</taxon>
        <taxon>Solanales</taxon>
        <taxon>Solanaceae</taxon>
        <taxon>Solanoideae</taxon>
        <taxon>Solaneae</taxon>
        <taxon>Solanum</taxon>
        <taxon>Solanum subgen. Lycopersicon</taxon>
    </lineage>
</organism>
<name>A0A6N2AF15_SOLCI</name>
<sequence>MEEIGNYQVSSVDAANDNVESSEGESDSEESNRDTSRDEDDPLSLTIYSRDISGEFYDLGTWLDELRSYPTKISVRSRITTYYEFQKI</sequence>
<reference evidence="2" key="1">
    <citation type="submission" date="2019-05" db="EMBL/GenBank/DDBJ databases">
        <title>The de novo reference genome and transcriptome assemblies of the wild tomato species Solanum chilense.</title>
        <authorList>
            <person name="Stam R."/>
            <person name="Nosenko T."/>
            <person name="Hoerger A.C."/>
            <person name="Stephan W."/>
            <person name="Seidel M.A."/>
            <person name="Kuhn J.M.M."/>
            <person name="Haberer G."/>
            <person name="Tellier A."/>
        </authorList>
    </citation>
    <scope>NUCLEOTIDE SEQUENCE</scope>
    <source>
        <tissue evidence="2">Mature leaves</tissue>
    </source>
</reference>
<gene>
    <name evidence="2" type="ORF">EJD97_022320</name>
</gene>
<dbReference type="EMBL" id="RXGB01070174">
    <property type="protein sequence ID" value="TMW80249.1"/>
    <property type="molecule type" value="Genomic_DNA"/>
</dbReference>
<evidence type="ECO:0000313" key="2">
    <source>
        <dbReference type="EMBL" id="TMW80249.1"/>
    </source>
</evidence>
<evidence type="ECO:0000256" key="1">
    <source>
        <dbReference type="SAM" id="MobiDB-lite"/>
    </source>
</evidence>
<feature type="compositionally biased region" description="Acidic residues" evidence="1">
    <location>
        <begin position="20"/>
        <end position="29"/>
    </location>
</feature>
<protein>
    <submittedName>
        <fullName evidence="2">Uncharacterized protein</fullName>
    </submittedName>
</protein>